<dbReference type="GO" id="GO:0003924">
    <property type="term" value="F:GTPase activity"/>
    <property type="evidence" value="ECO:0007669"/>
    <property type="project" value="InterPro"/>
</dbReference>
<evidence type="ECO:0000313" key="2">
    <source>
        <dbReference type="Proteomes" id="UP000887577"/>
    </source>
</evidence>
<accession>A0A914Y818</accession>
<evidence type="ECO:0000259" key="1">
    <source>
        <dbReference type="PROSITE" id="PS51883"/>
    </source>
</evidence>
<dbReference type="InterPro" id="IPR006169">
    <property type="entry name" value="GTP1_OBG_dom"/>
</dbReference>
<protein>
    <submittedName>
        <fullName evidence="3">Obg domain-containing protein</fullName>
    </submittedName>
</protein>
<dbReference type="GO" id="GO:0042254">
    <property type="term" value="P:ribosome biogenesis"/>
    <property type="evidence" value="ECO:0007669"/>
    <property type="project" value="UniProtKB-UniRule"/>
</dbReference>
<dbReference type="PROSITE" id="PS51883">
    <property type="entry name" value="OBG"/>
    <property type="match status" value="1"/>
</dbReference>
<feature type="domain" description="Obg" evidence="1">
    <location>
        <begin position="52"/>
        <end position="140"/>
    </location>
</feature>
<dbReference type="SUPFAM" id="SSF82051">
    <property type="entry name" value="Obg GTP-binding protein N-terminal domain"/>
    <property type="match status" value="1"/>
</dbReference>
<name>A0A914Y818_9BILA</name>
<sequence length="140" mass="15296">MLQPRLSLSNFLFCNHFSRLSASTSATIHQGGGEFTKKPIFPTKKTADGEAARFVDFRKINCVAGNGGNGMVSFLRQYKAPFGGPDGGNGGHGAHVIFQADSQIKDLSHLPTTAKEKMEFLEHPNVAMVKMLIIFISKFH</sequence>
<proteinExistence type="predicted"/>
<dbReference type="GO" id="GO:0005739">
    <property type="term" value="C:mitochondrion"/>
    <property type="evidence" value="ECO:0007669"/>
    <property type="project" value="TreeGrafter"/>
</dbReference>
<dbReference type="Pfam" id="PF01018">
    <property type="entry name" value="GTP1_OBG"/>
    <property type="match status" value="1"/>
</dbReference>
<dbReference type="PANTHER" id="PTHR11702:SF31">
    <property type="entry name" value="MITOCHONDRIAL RIBOSOME-ASSOCIATED GTPASE 2"/>
    <property type="match status" value="1"/>
</dbReference>
<dbReference type="WBParaSite" id="PSU_v2.g1542.t1">
    <property type="protein sequence ID" value="PSU_v2.g1542.t1"/>
    <property type="gene ID" value="PSU_v2.g1542"/>
</dbReference>
<keyword evidence="2" id="KW-1185">Reference proteome</keyword>
<dbReference type="GO" id="GO:0005525">
    <property type="term" value="F:GTP binding"/>
    <property type="evidence" value="ECO:0007669"/>
    <property type="project" value="InterPro"/>
</dbReference>
<organism evidence="2 3">
    <name type="scientific">Panagrolaimus superbus</name>
    <dbReference type="NCBI Taxonomy" id="310955"/>
    <lineage>
        <taxon>Eukaryota</taxon>
        <taxon>Metazoa</taxon>
        <taxon>Ecdysozoa</taxon>
        <taxon>Nematoda</taxon>
        <taxon>Chromadorea</taxon>
        <taxon>Rhabditida</taxon>
        <taxon>Tylenchina</taxon>
        <taxon>Panagrolaimomorpha</taxon>
        <taxon>Panagrolaimoidea</taxon>
        <taxon>Panagrolaimidae</taxon>
        <taxon>Panagrolaimus</taxon>
    </lineage>
</organism>
<dbReference type="AlphaFoldDB" id="A0A914Y818"/>
<evidence type="ECO:0000313" key="3">
    <source>
        <dbReference type="WBParaSite" id="PSU_v2.g1542.t1"/>
    </source>
</evidence>
<dbReference type="InterPro" id="IPR045086">
    <property type="entry name" value="OBG_GTPase"/>
</dbReference>
<dbReference type="Proteomes" id="UP000887577">
    <property type="component" value="Unplaced"/>
</dbReference>
<reference evidence="3" key="1">
    <citation type="submission" date="2022-11" db="UniProtKB">
        <authorList>
            <consortium name="WormBaseParasite"/>
        </authorList>
    </citation>
    <scope>IDENTIFICATION</scope>
</reference>
<dbReference type="Gene3D" id="2.70.210.12">
    <property type="entry name" value="GTP1/OBG domain"/>
    <property type="match status" value="1"/>
</dbReference>
<dbReference type="PANTHER" id="PTHR11702">
    <property type="entry name" value="DEVELOPMENTALLY REGULATED GTP-BINDING PROTEIN-RELATED"/>
    <property type="match status" value="1"/>
</dbReference>
<dbReference type="InterPro" id="IPR036726">
    <property type="entry name" value="GTP1_OBG_dom_sf"/>
</dbReference>